<dbReference type="PANTHER" id="PTHR31516:SF17">
    <property type="entry name" value="STABILIZER OF AXONEMAL MICROTUBULES 2"/>
    <property type="match status" value="1"/>
</dbReference>
<feature type="compositionally biased region" description="Basic and acidic residues" evidence="2">
    <location>
        <begin position="133"/>
        <end position="143"/>
    </location>
</feature>
<dbReference type="GO" id="GO:0005856">
    <property type="term" value="C:cytoskeleton"/>
    <property type="evidence" value="ECO:0007669"/>
    <property type="project" value="TreeGrafter"/>
</dbReference>
<evidence type="ECO:0000256" key="1">
    <source>
        <dbReference type="ARBA" id="ARBA00008738"/>
    </source>
</evidence>
<accession>A0AA36N037</accession>
<proteinExistence type="inferred from homology"/>
<protein>
    <submittedName>
        <fullName evidence="3">Uncharacterized protein</fullName>
    </submittedName>
</protein>
<sequence length="292" mass="32681">MSGRGQTYIGDREQRVTVPLPRTIQELKGHAHKHFGAKHTSSNPLRMYHHGKVMIHHPNHMTNVKDEDVVVVTLGEDDQGPPPVSTHQAHFVPHPLQAKKPPAGTDGPRENVPFDGKSSYNVDYIPHPLQGRDSAKPPRDGWEPGKNGRTGKSTYAAEFPWHTAKPPEKGNKQAPPGQSVPFEGLSSYQHDYIKHPNRPRSASGRPRPKLPATGPFDGTTTYTTDYKKFQVPHARPQRLDARPSDPKPFEGSSEYRREYLKHPLSGPEVLHIEPELHNPHVMRIGLRPATVK</sequence>
<feature type="compositionally biased region" description="Basic and acidic residues" evidence="2">
    <location>
        <begin position="237"/>
        <end position="253"/>
    </location>
</feature>
<gene>
    <name evidence="3" type="ORF">EVOR1521_LOCUS11648</name>
</gene>
<evidence type="ECO:0000256" key="2">
    <source>
        <dbReference type="SAM" id="MobiDB-lite"/>
    </source>
</evidence>
<dbReference type="EMBL" id="CAUJNA010001169">
    <property type="protein sequence ID" value="CAJ1384888.1"/>
    <property type="molecule type" value="Genomic_DNA"/>
</dbReference>
<feature type="region of interest" description="Disordered" evidence="2">
    <location>
        <begin position="95"/>
        <end position="253"/>
    </location>
</feature>
<name>A0AA36N037_9DINO</name>
<comment type="similarity">
    <text evidence="1">Belongs to the FAM154 family.</text>
</comment>
<dbReference type="AlphaFoldDB" id="A0AA36N037"/>
<dbReference type="InterPro" id="IPR033336">
    <property type="entry name" value="SAXO1/2"/>
</dbReference>
<keyword evidence="4" id="KW-1185">Reference proteome</keyword>
<comment type="caution">
    <text evidence="3">The sequence shown here is derived from an EMBL/GenBank/DDBJ whole genome shotgun (WGS) entry which is preliminary data.</text>
</comment>
<evidence type="ECO:0000313" key="4">
    <source>
        <dbReference type="Proteomes" id="UP001178507"/>
    </source>
</evidence>
<dbReference type="GO" id="GO:0008017">
    <property type="term" value="F:microtubule binding"/>
    <property type="evidence" value="ECO:0007669"/>
    <property type="project" value="InterPro"/>
</dbReference>
<organism evidence="3 4">
    <name type="scientific">Effrenium voratum</name>
    <dbReference type="NCBI Taxonomy" id="2562239"/>
    <lineage>
        <taxon>Eukaryota</taxon>
        <taxon>Sar</taxon>
        <taxon>Alveolata</taxon>
        <taxon>Dinophyceae</taxon>
        <taxon>Suessiales</taxon>
        <taxon>Symbiodiniaceae</taxon>
        <taxon>Effrenium</taxon>
    </lineage>
</organism>
<dbReference type="PANTHER" id="PTHR31516">
    <property type="entry name" value="STABILIZER OF AXONEMAL MICROTUBULES 2"/>
    <property type="match status" value="1"/>
</dbReference>
<evidence type="ECO:0000313" key="3">
    <source>
        <dbReference type="EMBL" id="CAJ1384888.1"/>
    </source>
</evidence>
<reference evidence="3" key="1">
    <citation type="submission" date="2023-08" db="EMBL/GenBank/DDBJ databases">
        <authorList>
            <person name="Chen Y."/>
            <person name="Shah S."/>
            <person name="Dougan E. K."/>
            <person name="Thang M."/>
            <person name="Chan C."/>
        </authorList>
    </citation>
    <scope>NUCLEOTIDE SEQUENCE</scope>
</reference>
<feature type="compositionally biased region" description="Low complexity" evidence="2">
    <location>
        <begin position="213"/>
        <end position="224"/>
    </location>
</feature>
<dbReference type="Proteomes" id="UP001178507">
    <property type="component" value="Unassembled WGS sequence"/>
</dbReference>